<reference evidence="1 2" key="1">
    <citation type="journal article" date="2021" name="Nat. Commun.">
        <title>Genetic determinants of endophytism in the Arabidopsis root mycobiome.</title>
        <authorList>
            <person name="Mesny F."/>
            <person name="Miyauchi S."/>
            <person name="Thiergart T."/>
            <person name="Pickel B."/>
            <person name="Atanasova L."/>
            <person name="Karlsson M."/>
            <person name="Huettel B."/>
            <person name="Barry K.W."/>
            <person name="Haridas S."/>
            <person name="Chen C."/>
            <person name="Bauer D."/>
            <person name="Andreopoulos W."/>
            <person name="Pangilinan J."/>
            <person name="LaButti K."/>
            <person name="Riley R."/>
            <person name="Lipzen A."/>
            <person name="Clum A."/>
            <person name="Drula E."/>
            <person name="Henrissat B."/>
            <person name="Kohler A."/>
            <person name="Grigoriev I.V."/>
            <person name="Martin F.M."/>
            <person name="Hacquard S."/>
        </authorList>
    </citation>
    <scope>NUCLEOTIDE SEQUENCE [LARGE SCALE GENOMIC DNA]</scope>
    <source>
        <strain evidence="1 2">MPI-SDFR-AT-0079</strain>
    </source>
</reference>
<evidence type="ECO:0000313" key="1">
    <source>
        <dbReference type="EMBL" id="KAH6650795.1"/>
    </source>
</evidence>
<dbReference type="Proteomes" id="UP000724584">
    <property type="component" value="Unassembled WGS sequence"/>
</dbReference>
<keyword evidence="2" id="KW-1185">Reference proteome</keyword>
<proteinExistence type="predicted"/>
<comment type="caution">
    <text evidence="1">The sequence shown here is derived from an EMBL/GenBank/DDBJ whole genome shotgun (WGS) entry which is preliminary data.</text>
</comment>
<organism evidence="1 2">
    <name type="scientific">Chaetomium tenue</name>
    <dbReference type="NCBI Taxonomy" id="1854479"/>
    <lineage>
        <taxon>Eukaryota</taxon>
        <taxon>Fungi</taxon>
        <taxon>Dikarya</taxon>
        <taxon>Ascomycota</taxon>
        <taxon>Pezizomycotina</taxon>
        <taxon>Sordariomycetes</taxon>
        <taxon>Sordariomycetidae</taxon>
        <taxon>Sordariales</taxon>
        <taxon>Chaetomiaceae</taxon>
        <taxon>Chaetomium</taxon>
    </lineage>
</organism>
<accession>A0ACB7PQY1</accession>
<dbReference type="EMBL" id="JAGIZQ010000001">
    <property type="protein sequence ID" value="KAH6650795.1"/>
    <property type="molecule type" value="Genomic_DNA"/>
</dbReference>
<protein>
    <submittedName>
        <fullName evidence="1">Uncharacterized protein</fullName>
    </submittedName>
</protein>
<name>A0ACB7PQY1_9PEZI</name>
<sequence>MAVPGCPNCTTLDPFTDPLVAAVLHNRRHSPIARLPEDILLSILDYCDEDLVTRISLQQVSRQFRRLVLRPTSWDMSMSGNRGGTRQRPVRMKIDYGLLKHSPELHKKVLFNIRVDRLCTRCLPSFEQVQKESCKFDPRPEMPTPKCARCKERHSRYEFSKRRRGDVCYGRNGFVRVCRHKQISWSQIEAPIAQAKYDGSEVVRFKEHCKDPSHRRCPGSRPPLFRFRWYAGRTSQGVAKRKQRQIYLHLWWESHSRVNQLNLDGQGRLRAPFLRSLFRRTAMVRQPPLGAESDMGMSCFNHPQCRCVYYEIGNALGGSGAPTSENPVQDDTDDTSYIACLSKRPEIHQASSKRVNLERMSVRLCAKPPCVPRDDCIVTQYYRRIMVFDFYAGI</sequence>
<gene>
    <name evidence="1" type="ORF">F5144DRAFT_60656</name>
</gene>
<evidence type="ECO:0000313" key="2">
    <source>
        <dbReference type="Proteomes" id="UP000724584"/>
    </source>
</evidence>